<dbReference type="PANTHER" id="PTHR30012:SF0">
    <property type="entry name" value="TYPE II SECRETION SYSTEM PROTEIN F-RELATED"/>
    <property type="match status" value="1"/>
</dbReference>
<evidence type="ECO:0000256" key="6">
    <source>
        <dbReference type="ARBA" id="ARBA00023136"/>
    </source>
</evidence>
<keyword evidence="5 7" id="KW-1133">Transmembrane helix</keyword>
<feature type="transmembrane region" description="Helical" evidence="7">
    <location>
        <begin position="221"/>
        <end position="240"/>
    </location>
</feature>
<dbReference type="InterPro" id="IPR018076">
    <property type="entry name" value="T2SS_GspF_dom"/>
</dbReference>
<dbReference type="Gene3D" id="1.20.81.30">
    <property type="entry name" value="Type II secretion system (T2SS), domain F"/>
    <property type="match status" value="2"/>
</dbReference>
<comment type="caution">
    <text evidence="9">The sequence shown here is derived from an EMBL/GenBank/DDBJ whole genome shotgun (WGS) entry which is preliminary data.</text>
</comment>
<dbReference type="PANTHER" id="PTHR30012">
    <property type="entry name" value="GENERAL SECRETION PATHWAY PROTEIN"/>
    <property type="match status" value="1"/>
</dbReference>
<name>A0ABV4UHF7_9RHOO</name>
<comment type="subcellular location">
    <subcellularLocation>
        <location evidence="1">Cell membrane</location>
        <topology evidence="1">Multi-pass membrane protein</topology>
    </subcellularLocation>
</comment>
<keyword evidence="10" id="KW-1185">Reference proteome</keyword>
<feature type="domain" description="Type II secretion system protein GspF" evidence="8">
    <location>
        <begin position="271"/>
        <end position="392"/>
    </location>
</feature>
<feature type="domain" description="Type II secretion system protein GspF" evidence="8">
    <location>
        <begin position="68"/>
        <end position="191"/>
    </location>
</feature>
<comment type="similarity">
    <text evidence="2">Belongs to the GSP F family.</text>
</comment>
<keyword evidence="3" id="KW-1003">Cell membrane</keyword>
<evidence type="ECO:0000256" key="3">
    <source>
        <dbReference type="ARBA" id="ARBA00022475"/>
    </source>
</evidence>
<keyword evidence="4 7" id="KW-0812">Transmembrane</keyword>
<proteinExistence type="inferred from homology"/>
<dbReference type="InterPro" id="IPR003004">
    <property type="entry name" value="GspF/PilC"/>
</dbReference>
<evidence type="ECO:0000256" key="5">
    <source>
        <dbReference type="ARBA" id="ARBA00022989"/>
    </source>
</evidence>
<dbReference type="Pfam" id="PF00482">
    <property type="entry name" value="T2SSF"/>
    <property type="match status" value="2"/>
</dbReference>
<protein>
    <submittedName>
        <fullName evidence="9">Type II secretion system F family protein</fullName>
    </submittedName>
</protein>
<gene>
    <name evidence="9" type="ORF">ABCS64_11160</name>
</gene>
<keyword evidence="6 7" id="KW-0472">Membrane</keyword>
<evidence type="ECO:0000256" key="2">
    <source>
        <dbReference type="ARBA" id="ARBA00005745"/>
    </source>
</evidence>
<accession>A0ABV4UHF7</accession>
<evidence type="ECO:0000313" key="9">
    <source>
        <dbReference type="EMBL" id="MFA9950874.1"/>
    </source>
</evidence>
<evidence type="ECO:0000313" key="10">
    <source>
        <dbReference type="Proteomes" id="UP001574673"/>
    </source>
</evidence>
<evidence type="ECO:0000256" key="1">
    <source>
        <dbReference type="ARBA" id="ARBA00004651"/>
    </source>
</evidence>
<dbReference type="RefSeq" id="WP_418891969.1">
    <property type="nucleotide sequence ID" value="NZ_JBEUWX010000003.1"/>
</dbReference>
<reference evidence="10" key="1">
    <citation type="submission" date="2024-06" db="EMBL/GenBank/DDBJ databases">
        <title>Radixoralia hellwigii gen. nov., sp nov., isolated from a root canal in the human oral cavity.</title>
        <authorList>
            <person name="Bartsch S."/>
            <person name="Wittmer A."/>
            <person name="Schulz A.-K."/>
            <person name="Neumann-Schaal M."/>
            <person name="Wolf J."/>
            <person name="Gronow S."/>
            <person name="Tennert C."/>
            <person name="Haecker G."/>
            <person name="Cieplik F."/>
            <person name="Al-Ahmad A."/>
        </authorList>
    </citation>
    <scope>NUCLEOTIDE SEQUENCE [LARGE SCALE GENOMIC DNA]</scope>
    <source>
        <strain evidence="10">Wk13</strain>
    </source>
</reference>
<dbReference type="EMBL" id="JBEUWX010000003">
    <property type="protein sequence ID" value="MFA9950874.1"/>
    <property type="molecule type" value="Genomic_DNA"/>
</dbReference>
<sequence length="402" mass="43724">MLFSYRVLDASGAVRQGAIEASCQADALELLREKGQVPLELKAQTVAENHRKVISGAQKIRHTDVVAFVRELATLLKSGVGLSDAFSTLLETTDHPRMKESLSRLNTAVLAGERFSAALEKSDFGLPQYVHALARAGEATGDLGNALARSADQLEFEEKMKNEAREALTYPMILVFTGIVAISFIFAFVVPRFAGMFQGRKVDLPLLSQWVLGTGVYVHDHWVGVLFGFAGVAVGAYLLFRSRAARQHMARVSARLPIMSGWIAGAETTRWTSMLAVLVQSKVPILMCMDLAALSVLLPENANRLRSVQDDVRRGKRLSSAIEERRLLEGASLTMLKVGEKSGQLGAMLEHVASYASDKHRALQRSVVALIEPVSILVIGLVLGVVMVGVVMAMTSLTEIKL</sequence>
<evidence type="ECO:0000256" key="4">
    <source>
        <dbReference type="ARBA" id="ARBA00022692"/>
    </source>
</evidence>
<dbReference type="InterPro" id="IPR042094">
    <property type="entry name" value="T2SS_GspF_sf"/>
</dbReference>
<feature type="transmembrane region" description="Helical" evidence="7">
    <location>
        <begin position="367"/>
        <end position="394"/>
    </location>
</feature>
<dbReference type="Proteomes" id="UP001574673">
    <property type="component" value="Unassembled WGS sequence"/>
</dbReference>
<dbReference type="PRINTS" id="PR00812">
    <property type="entry name" value="BCTERIALGSPF"/>
</dbReference>
<evidence type="ECO:0000256" key="7">
    <source>
        <dbReference type="SAM" id="Phobius"/>
    </source>
</evidence>
<feature type="transmembrane region" description="Helical" evidence="7">
    <location>
        <begin position="168"/>
        <end position="190"/>
    </location>
</feature>
<evidence type="ECO:0000259" key="8">
    <source>
        <dbReference type="Pfam" id="PF00482"/>
    </source>
</evidence>
<organism evidence="9 10">
    <name type="scientific">Dentiradicibacter hellwigii</name>
    <dbReference type="NCBI Taxonomy" id="3149053"/>
    <lineage>
        <taxon>Bacteria</taxon>
        <taxon>Pseudomonadati</taxon>
        <taxon>Pseudomonadota</taxon>
        <taxon>Betaproteobacteria</taxon>
        <taxon>Rhodocyclales</taxon>
        <taxon>Rhodocyclaceae</taxon>
        <taxon>Dentiradicibacter</taxon>
    </lineage>
</organism>